<organism evidence="2 3">
    <name type="scientific">Nonlabens tegetincola</name>
    <dbReference type="NCBI Taxonomy" id="323273"/>
    <lineage>
        <taxon>Bacteria</taxon>
        <taxon>Pseudomonadati</taxon>
        <taxon>Bacteroidota</taxon>
        <taxon>Flavobacteriia</taxon>
        <taxon>Flavobacteriales</taxon>
        <taxon>Flavobacteriaceae</taxon>
        <taxon>Nonlabens</taxon>
    </lineage>
</organism>
<dbReference type="eggNOG" id="ENOG5032YW8">
    <property type="taxonomic scope" value="Bacteria"/>
</dbReference>
<comment type="caution">
    <text evidence="2">The sequence shown here is derived from an EMBL/GenBank/DDBJ whole genome shotgun (WGS) entry which is preliminary data.</text>
</comment>
<evidence type="ECO:0000313" key="2">
    <source>
        <dbReference type="EMBL" id="GAK97481.1"/>
    </source>
</evidence>
<accession>A0A090QPU9</accession>
<protein>
    <submittedName>
        <fullName evidence="2">Uncharacterized protein</fullName>
    </submittedName>
</protein>
<feature type="compositionally biased region" description="Basic and acidic residues" evidence="1">
    <location>
        <begin position="17"/>
        <end position="28"/>
    </location>
</feature>
<proteinExistence type="predicted"/>
<dbReference type="Proteomes" id="UP000029221">
    <property type="component" value="Unassembled WGS sequence"/>
</dbReference>
<reference evidence="2" key="1">
    <citation type="journal article" date="2014" name="Genome Announc.">
        <title>Draft Genome Sequences of Marine Flavobacterium Nonlabens Strains NR17, NR24, NR27, NR32, NR33, and Ara13.</title>
        <authorList>
            <person name="Nakanishi M."/>
            <person name="Meirelles P."/>
            <person name="Suzuki R."/>
            <person name="Takatani N."/>
            <person name="Mino S."/>
            <person name="Suda W."/>
            <person name="Oshima K."/>
            <person name="Hattori M."/>
            <person name="Ohkuma M."/>
            <person name="Hosokawa M."/>
            <person name="Miyashita K."/>
            <person name="Thompson F.L."/>
            <person name="Niwa A."/>
            <person name="Sawabe T."/>
            <person name="Sawabe T."/>
        </authorList>
    </citation>
    <scope>NUCLEOTIDE SEQUENCE [LARGE SCALE GENOMIC DNA]</scope>
    <source>
        <strain evidence="2">JCM 19294</strain>
    </source>
</reference>
<gene>
    <name evidence="2" type="ORF">JCM19294_17</name>
</gene>
<feature type="compositionally biased region" description="Basic residues" evidence="1">
    <location>
        <begin position="1"/>
        <end position="10"/>
    </location>
</feature>
<evidence type="ECO:0000313" key="3">
    <source>
        <dbReference type="Proteomes" id="UP000029221"/>
    </source>
</evidence>
<evidence type="ECO:0000256" key="1">
    <source>
        <dbReference type="SAM" id="MobiDB-lite"/>
    </source>
</evidence>
<dbReference type="STRING" id="319236.BST91_05640"/>
<dbReference type="RefSeq" id="WP_042279139.1">
    <property type="nucleotide sequence ID" value="NZ_BBML01000006.1"/>
</dbReference>
<dbReference type="AlphaFoldDB" id="A0A090QPU9"/>
<name>A0A090QPU9_9FLAO</name>
<sequence length="75" mass="8918">MSRSIKKTKIHGITSAKSEKENKQDANRKFRRIIKQKVKADKTELPELREISNVWSFNKDGKHYNPEMTDKDMRK</sequence>
<dbReference type="EMBL" id="BBML01000006">
    <property type="protein sequence ID" value="GAK97481.1"/>
    <property type="molecule type" value="Genomic_DNA"/>
</dbReference>
<keyword evidence="3" id="KW-1185">Reference proteome</keyword>
<feature type="region of interest" description="Disordered" evidence="1">
    <location>
        <begin position="1"/>
        <end position="28"/>
    </location>
</feature>